<dbReference type="Proteomes" id="UP000070422">
    <property type="component" value="Unassembled WGS sequence"/>
</dbReference>
<evidence type="ECO:0000256" key="3">
    <source>
        <dbReference type="ARBA" id="ARBA00004496"/>
    </source>
</evidence>
<organism evidence="15 16">
    <name type="scientific">Aerococcus christensenii</name>
    <dbReference type="NCBI Taxonomy" id="87541"/>
    <lineage>
        <taxon>Bacteria</taxon>
        <taxon>Bacillati</taxon>
        <taxon>Bacillota</taxon>
        <taxon>Bacilli</taxon>
        <taxon>Lactobacillales</taxon>
        <taxon>Aerococcaceae</taxon>
        <taxon>Aerococcus</taxon>
    </lineage>
</organism>
<keyword evidence="10 12" id="KW-0663">Pyridoxal phosphate</keyword>
<dbReference type="EMBL" id="LSCQ01000090">
    <property type="protein sequence ID" value="KXB33733.1"/>
    <property type="molecule type" value="Genomic_DNA"/>
</dbReference>
<comment type="caution">
    <text evidence="12">Lacks conserved residue(s) required for the propagation of feature annotation.</text>
</comment>
<evidence type="ECO:0000256" key="8">
    <source>
        <dbReference type="ARBA" id="ARBA00022605"/>
    </source>
</evidence>
<keyword evidence="8 12" id="KW-0028">Amino-acid biosynthesis</keyword>
<dbReference type="AlphaFoldDB" id="A0A133XS21"/>
<dbReference type="InterPro" id="IPR001085">
    <property type="entry name" value="Ser_HO-MeTrfase"/>
</dbReference>
<evidence type="ECO:0000256" key="1">
    <source>
        <dbReference type="ARBA" id="ARBA00001528"/>
    </source>
</evidence>
<evidence type="ECO:0000313" key="16">
    <source>
        <dbReference type="Proteomes" id="UP000070422"/>
    </source>
</evidence>
<protein>
    <recommendedName>
        <fullName evidence="12">Serine hydroxymethyltransferase</fullName>
        <shortName evidence="12">SHMT</shortName>
        <shortName evidence="12">Serine methylase</shortName>
        <ecNumber evidence="12">2.1.2.1</ecNumber>
    </recommendedName>
</protein>
<feature type="binding site" evidence="12">
    <location>
        <position position="240"/>
    </location>
    <ligand>
        <name>(6S)-5,6,7,8-tetrahydrofolate</name>
        <dbReference type="ChEBI" id="CHEBI:57453"/>
    </ligand>
</feature>
<dbReference type="GO" id="GO:0035999">
    <property type="term" value="P:tetrahydrofolate interconversion"/>
    <property type="evidence" value="ECO:0007669"/>
    <property type="project" value="UniProtKB-UniRule"/>
</dbReference>
<dbReference type="GO" id="GO:0019264">
    <property type="term" value="P:glycine biosynthetic process from serine"/>
    <property type="evidence" value="ECO:0007669"/>
    <property type="project" value="UniProtKB-UniRule"/>
</dbReference>
<dbReference type="GO" id="GO:0008168">
    <property type="term" value="F:methyltransferase activity"/>
    <property type="evidence" value="ECO:0007669"/>
    <property type="project" value="UniProtKB-KW"/>
</dbReference>
<comment type="function">
    <text evidence="11">Catalyzes the reversible interconversion of serine and glycine with tetrahydrofolate (THF) serving as the one-carbon carrier. This reaction serves as the major source of one-carbon groups required for the biosynthesis of purines, thymidylate, methionine, and other important biomolecules. Also exhibits THF-independent aldolase activity toward beta-hydroxyamino acids, producing glycine and aldehydes, via a retro-aldol mechanism. Thus, is able to catalyze the cleavage of L-allo-threonine.</text>
</comment>
<keyword evidence="15" id="KW-0489">Methyltransferase</keyword>
<dbReference type="FunFam" id="3.90.1150.10:FF:000003">
    <property type="entry name" value="Serine hydroxymethyltransferase"/>
    <property type="match status" value="1"/>
</dbReference>
<comment type="cofactor">
    <cofactor evidence="2 12 13">
        <name>pyridoxal 5'-phosphate</name>
        <dbReference type="ChEBI" id="CHEBI:597326"/>
    </cofactor>
</comment>
<dbReference type="InterPro" id="IPR049943">
    <property type="entry name" value="Ser_HO-MeTrfase-like"/>
</dbReference>
<dbReference type="GO" id="GO:0032259">
    <property type="term" value="P:methylation"/>
    <property type="evidence" value="ECO:0007669"/>
    <property type="project" value="UniProtKB-KW"/>
</dbReference>
<dbReference type="Gene3D" id="3.90.1150.10">
    <property type="entry name" value="Aspartate Aminotransferase, domain 1"/>
    <property type="match status" value="1"/>
</dbReference>
<comment type="pathway">
    <text evidence="12">Amino-acid biosynthesis; glycine biosynthesis; glycine from L-serine: step 1/1.</text>
</comment>
<evidence type="ECO:0000256" key="10">
    <source>
        <dbReference type="ARBA" id="ARBA00022898"/>
    </source>
</evidence>
<comment type="catalytic activity">
    <reaction evidence="1 12">
        <text>(6R)-5,10-methylene-5,6,7,8-tetrahydrofolate + glycine + H2O = (6S)-5,6,7,8-tetrahydrofolate + L-serine</text>
        <dbReference type="Rhea" id="RHEA:15481"/>
        <dbReference type="ChEBI" id="CHEBI:15377"/>
        <dbReference type="ChEBI" id="CHEBI:15636"/>
        <dbReference type="ChEBI" id="CHEBI:33384"/>
        <dbReference type="ChEBI" id="CHEBI:57305"/>
        <dbReference type="ChEBI" id="CHEBI:57453"/>
        <dbReference type="EC" id="2.1.2.1"/>
    </reaction>
</comment>
<dbReference type="NCBIfam" id="NF000586">
    <property type="entry name" value="PRK00011.1"/>
    <property type="match status" value="1"/>
</dbReference>
<reference evidence="15 16" key="1">
    <citation type="submission" date="2016-01" db="EMBL/GenBank/DDBJ databases">
        <authorList>
            <person name="Oliw E.H."/>
        </authorList>
    </citation>
    <scope>NUCLEOTIDE SEQUENCE [LARGE SCALE GENOMIC DNA]</scope>
    <source>
        <strain evidence="15 16">KA00635</strain>
    </source>
</reference>
<dbReference type="InterPro" id="IPR039429">
    <property type="entry name" value="SHMT-like_dom"/>
</dbReference>
<feature type="modified residue" description="N6-(pyridoxal phosphate)lysine" evidence="12 13">
    <location>
        <position position="226"/>
    </location>
</feature>
<comment type="subcellular location">
    <subcellularLocation>
        <location evidence="3 12">Cytoplasm</location>
    </subcellularLocation>
</comment>
<dbReference type="FunFam" id="3.40.640.10:FF:000001">
    <property type="entry name" value="Serine hydroxymethyltransferase"/>
    <property type="match status" value="1"/>
</dbReference>
<evidence type="ECO:0000256" key="6">
    <source>
        <dbReference type="ARBA" id="ARBA00022490"/>
    </source>
</evidence>
<dbReference type="GO" id="GO:0004372">
    <property type="term" value="F:glycine hydroxymethyltransferase activity"/>
    <property type="evidence" value="ECO:0007669"/>
    <property type="project" value="UniProtKB-UniRule"/>
</dbReference>
<evidence type="ECO:0000256" key="5">
    <source>
        <dbReference type="ARBA" id="ARBA00011738"/>
    </source>
</evidence>
<name>A0A133XS21_9LACT</name>
<dbReference type="GO" id="GO:0005829">
    <property type="term" value="C:cytosol"/>
    <property type="evidence" value="ECO:0007669"/>
    <property type="project" value="TreeGrafter"/>
</dbReference>
<evidence type="ECO:0000256" key="11">
    <source>
        <dbReference type="ARBA" id="ARBA00054606"/>
    </source>
</evidence>
<dbReference type="UniPathway" id="UPA00288">
    <property type="reaction ID" value="UER01023"/>
</dbReference>
<comment type="pathway">
    <text evidence="12">One-carbon metabolism; tetrahydrofolate interconversion.</text>
</comment>
<keyword evidence="6 12" id="KW-0963">Cytoplasm</keyword>
<evidence type="ECO:0000256" key="13">
    <source>
        <dbReference type="PIRSR" id="PIRSR000412-50"/>
    </source>
</evidence>
<feature type="domain" description="Serine hydroxymethyltransferase-like" evidence="14">
    <location>
        <begin position="6"/>
        <end position="381"/>
    </location>
</feature>
<dbReference type="PROSITE" id="PS00096">
    <property type="entry name" value="SHMT"/>
    <property type="match status" value="1"/>
</dbReference>
<dbReference type="OrthoDB" id="9803846at2"/>
<dbReference type="InterPro" id="IPR015421">
    <property type="entry name" value="PyrdxlP-dep_Trfase_major"/>
</dbReference>
<dbReference type="InterPro" id="IPR015422">
    <property type="entry name" value="PyrdxlP-dep_Trfase_small"/>
</dbReference>
<evidence type="ECO:0000256" key="12">
    <source>
        <dbReference type="HAMAP-Rule" id="MF_00051"/>
    </source>
</evidence>
<dbReference type="HAMAP" id="MF_00051">
    <property type="entry name" value="SHMT"/>
    <property type="match status" value="1"/>
</dbReference>
<dbReference type="CDD" id="cd00378">
    <property type="entry name" value="SHMT"/>
    <property type="match status" value="1"/>
</dbReference>
<dbReference type="SUPFAM" id="SSF53383">
    <property type="entry name" value="PLP-dependent transferases"/>
    <property type="match status" value="1"/>
</dbReference>
<dbReference type="PATRIC" id="fig|87541.4.peg.1611"/>
<sequence length="413" mass="45807">MWINEKKDTEVFEWIEKEKERQEQSIELIASENFVSVEVMQAQGSVLTNKYAEGYPSKRYYGGCQMVDHIEQLAIDRAKQLFGAEYANVQPHSGSQANSAVFQAFLQPGDTFLGMNLTEGGHLTHGSSVNFSGKLYHAIHYGLNPQTERVDYDQVRELALKHHPKMIIAGFSAYSRSLDFKKFREIADEVGAILMVDMSHVAGLVATGLYPNPVPYADVVTTTTHKTLRGPRGGLILAKEEYGKKLNSAIFPGSQGGPLEHVIAAKAVALYEALQPEFKTYCEQIIKNAKAMAEVFTRDNPARLITGGTDNHLLLIDVTGFGLTGKDAEHILDSIHITANKNTIPNEKQKPFITSGIRIGTPAITTRGFKEKEAQQVAEWIITALENPKDSAILKQLNDEVLALTTRFPLYEK</sequence>
<dbReference type="EC" id="2.1.2.1" evidence="12"/>
<evidence type="ECO:0000256" key="4">
    <source>
        <dbReference type="ARBA" id="ARBA00006376"/>
    </source>
</evidence>
<dbReference type="PANTHER" id="PTHR11680">
    <property type="entry name" value="SERINE HYDROXYMETHYLTRANSFERASE"/>
    <property type="match status" value="1"/>
</dbReference>
<evidence type="ECO:0000313" key="15">
    <source>
        <dbReference type="EMBL" id="KXB33733.1"/>
    </source>
</evidence>
<evidence type="ECO:0000256" key="9">
    <source>
        <dbReference type="ARBA" id="ARBA00022679"/>
    </source>
</evidence>
<keyword evidence="7 12" id="KW-0554">One-carbon metabolism</keyword>
<proteinExistence type="inferred from homology"/>
<dbReference type="InterPro" id="IPR019798">
    <property type="entry name" value="Ser_HO-MeTrfase_PLP_BS"/>
</dbReference>
<evidence type="ECO:0000256" key="7">
    <source>
        <dbReference type="ARBA" id="ARBA00022563"/>
    </source>
</evidence>
<evidence type="ECO:0000259" key="14">
    <source>
        <dbReference type="Pfam" id="PF00464"/>
    </source>
</evidence>
<comment type="subunit">
    <text evidence="5 12">Homodimer.</text>
</comment>
<dbReference type="STRING" id="87541.AWM71_07600"/>
<feature type="binding site" evidence="12">
    <location>
        <position position="117"/>
    </location>
    <ligand>
        <name>(6S)-5,6,7,8-tetrahydrofolate</name>
        <dbReference type="ChEBI" id="CHEBI:57453"/>
    </ligand>
</feature>
<accession>A0A133XS21</accession>
<dbReference type="InterPro" id="IPR015424">
    <property type="entry name" value="PyrdxlP-dep_Trfase"/>
</dbReference>
<keyword evidence="9 12" id="KW-0808">Transferase</keyword>
<evidence type="ECO:0000256" key="2">
    <source>
        <dbReference type="ARBA" id="ARBA00001933"/>
    </source>
</evidence>
<dbReference type="PANTHER" id="PTHR11680:SF35">
    <property type="entry name" value="SERINE HYDROXYMETHYLTRANSFERASE 1"/>
    <property type="match status" value="1"/>
</dbReference>
<dbReference type="UniPathway" id="UPA00193"/>
<dbReference type="RefSeq" id="WP_060937295.1">
    <property type="nucleotide sequence ID" value="NZ_JASOZP010000013.1"/>
</dbReference>
<gene>
    <name evidence="12" type="primary">glyA</name>
    <name evidence="15" type="ORF">HMPREF3187_01622</name>
</gene>
<dbReference type="Pfam" id="PF00464">
    <property type="entry name" value="SHMT"/>
    <property type="match status" value="1"/>
</dbReference>
<dbReference type="PIRSF" id="PIRSF000412">
    <property type="entry name" value="SHMT"/>
    <property type="match status" value="1"/>
</dbReference>
<comment type="caution">
    <text evidence="15">The sequence shown here is derived from an EMBL/GenBank/DDBJ whole genome shotgun (WGS) entry which is preliminary data.</text>
</comment>
<dbReference type="Gene3D" id="3.40.640.10">
    <property type="entry name" value="Type I PLP-dependent aspartate aminotransferase-like (Major domain)"/>
    <property type="match status" value="1"/>
</dbReference>
<dbReference type="GO" id="GO:0030170">
    <property type="term" value="F:pyridoxal phosphate binding"/>
    <property type="evidence" value="ECO:0007669"/>
    <property type="project" value="UniProtKB-UniRule"/>
</dbReference>
<comment type="similarity">
    <text evidence="4 12">Belongs to the SHMT family.</text>
</comment>
<feature type="binding site" evidence="12">
    <location>
        <begin position="121"/>
        <end position="123"/>
    </location>
    <ligand>
        <name>(6S)-5,6,7,8-tetrahydrofolate</name>
        <dbReference type="ChEBI" id="CHEBI:57453"/>
    </ligand>
</feature>
<feature type="site" description="Plays an important role in substrate specificity" evidence="12">
    <location>
        <position position="225"/>
    </location>
</feature>